<evidence type="ECO:0000313" key="1">
    <source>
        <dbReference type="EMBL" id="CAQ00773.1"/>
    </source>
</evidence>
<dbReference type="AlphaFoldDB" id="B0RDY0"/>
<sequence length="73" mass="7789">MTNRPCSRVGCTGVATTTLTYVYADSMAVLGPLSHDSEPHSYDLCDRHAARLSAPQGWQIVRHGVLGEVGFGA</sequence>
<keyword evidence="2" id="KW-1185">Reference proteome</keyword>
<dbReference type="STRING" id="31964.CMS0650"/>
<dbReference type="OrthoDB" id="3216194at2"/>
<dbReference type="HOGENOM" id="CLU_203181_0_0_11"/>
<accession>B0RDY0</accession>
<dbReference type="EMBL" id="AM849034">
    <property type="protein sequence ID" value="CAQ00773.1"/>
    <property type="molecule type" value="Genomic_DNA"/>
</dbReference>
<protein>
    <submittedName>
        <fullName evidence="1">Uncharacterized protein</fullName>
    </submittedName>
</protein>
<organism evidence="1 2">
    <name type="scientific">Clavibacter sepedonicus</name>
    <name type="common">Clavibacter michiganensis subsp. sepedonicus</name>
    <dbReference type="NCBI Taxonomy" id="31964"/>
    <lineage>
        <taxon>Bacteria</taxon>
        <taxon>Bacillati</taxon>
        <taxon>Actinomycetota</taxon>
        <taxon>Actinomycetes</taxon>
        <taxon>Micrococcales</taxon>
        <taxon>Microbacteriaceae</taxon>
        <taxon>Clavibacter</taxon>
    </lineage>
</organism>
<evidence type="ECO:0000313" key="2">
    <source>
        <dbReference type="Proteomes" id="UP000001318"/>
    </source>
</evidence>
<proteinExistence type="predicted"/>
<dbReference type="KEGG" id="cms:CMS0650"/>
<dbReference type="eggNOG" id="ENOG5032RR4">
    <property type="taxonomic scope" value="Bacteria"/>
</dbReference>
<reference evidence="1 2" key="1">
    <citation type="journal article" date="2008" name="J. Bacteriol.">
        <title>Genome of the actinomycete plant pathogen Clavibacter michiganensis subsp. sepedonicus suggests recent niche adaptation.</title>
        <authorList>
            <person name="Bentley S.D."/>
            <person name="Corton C."/>
            <person name="Brown S.E."/>
            <person name="Barron A."/>
            <person name="Clark L."/>
            <person name="Doggett J."/>
            <person name="Harris B."/>
            <person name="Ormond D."/>
            <person name="Quail M.A."/>
            <person name="May G."/>
            <person name="Francis D."/>
            <person name="Knudson D."/>
            <person name="Parkhill J."/>
            <person name="Ishimaru C.A."/>
        </authorList>
    </citation>
    <scope>NUCLEOTIDE SEQUENCE [LARGE SCALE GENOMIC DNA]</scope>
    <source>
        <strain evidence="2">ATCC 33113 / DSM 20744 / JCM 9667 / LMG 2889 / ICMP 2535 / C-1</strain>
    </source>
</reference>
<dbReference type="Pfam" id="PF12005">
    <property type="entry name" value="DUF3499"/>
    <property type="match status" value="1"/>
</dbReference>
<dbReference type="Proteomes" id="UP000001318">
    <property type="component" value="Chromosome"/>
</dbReference>
<dbReference type="InterPro" id="IPR021888">
    <property type="entry name" value="DUF3499"/>
</dbReference>
<name>B0RDY0_CLASE</name>
<dbReference type="GeneID" id="29469983"/>
<gene>
    <name evidence="1" type="ordered locus">CMS0650</name>
</gene>
<dbReference type="RefSeq" id="WP_012298086.1">
    <property type="nucleotide sequence ID" value="NC_010407.1"/>
</dbReference>